<dbReference type="Gene3D" id="3.60.15.10">
    <property type="entry name" value="Ribonuclease Z/Hydroxyacylglutathione hydrolase-like"/>
    <property type="match status" value="1"/>
</dbReference>
<dbReference type="RefSeq" id="WP_260559770.1">
    <property type="nucleotide sequence ID" value="NZ_BAABEC010000180.1"/>
</dbReference>
<evidence type="ECO:0000256" key="4">
    <source>
        <dbReference type="ARBA" id="ARBA00022801"/>
    </source>
</evidence>
<evidence type="ECO:0000313" key="7">
    <source>
        <dbReference type="EMBL" id="UWX63484.1"/>
    </source>
</evidence>
<accession>A0ABY5YEK0</accession>
<organism evidence="7 8">
    <name type="scientific">Deinococcus rubellus</name>
    <dbReference type="NCBI Taxonomy" id="1889240"/>
    <lineage>
        <taxon>Bacteria</taxon>
        <taxon>Thermotogati</taxon>
        <taxon>Deinococcota</taxon>
        <taxon>Deinococci</taxon>
        <taxon>Deinococcales</taxon>
        <taxon>Deinococcaceae</taxon>
        <taxon>Deinococcus</taxon>
    </lineage>
</organism>
<dbReference type="Pfam" id="PF00753">
    <property type="entry name" value="Lactamase_B"/>
    <property type="match status" value="1"/>
</dbReference>
<dbReference type="CDD" id="cd07730">
    <property type="entry name" value="metallo-hydrolase-like_MBL-fold"/>
    <property type="match status" value="1"/>
</dbReference>
<evidence type="ECO:0000256" key="5">
    <source>
        <dbReference type="ARBA" id="ARBA00022833"/>
    </source>
</evidence>
<comment type="cofactor">
    <cofactor evidence="1">
        <name>Zn(2+)</name>
        <dbReference type="ChEBI" id="CHEBI:29105"/>
    </cofactor>
</comment>
<proteinExistence type="inferred from homology"/>
<dbReference type="SUPFAM" id="SSF56281">
    <property type="entry name" value="Metallo-hydrolase/oxidoreductase"/>
    <property type="match status" value="1"/>
</dbReference>
<dbReference type="InterPro" id="IPR051013">
    <property type="entry name" value="MBL_superfamily_lactonases"/>
</dbReference>
<dbReference type="EMBL" id="CP104213">
    <property type="protein sequence ID" value="UWX63484.1"/>
    <property type="molecule type" value="Genomic_DNA"/>
</dbReference>
<evidence type="ECO:0000256" key="1">
    <source>
        <dbReference type="ARBA" id="ARBA00001947"/>
    </source>
</evidence>
<dbReference type="PANTHER" id="PTHR42978:SF2">
    <property type="entry name" value="102 KBASES UNSTABLE REGION: FROM 1 TO 119443"/>
    <property type="match status" value="1"/>
</dbReference>
<keyword evidence="4" id="KW-0378">Hydrolase</keyword>
<keyword evidence="5" id="KW-0862">Zinc</keyword>
<name>A0ABY5YEK0_9DEIO</name>
<dbReference type="InterPro" id="IPR001279">
    <property type="entry name" value="Metallo-B-lactamas"/>
</dbReference>
<evidence type="ECO:0000256" key="2">
    <source>
        <dbReference type="ARBA" id="ARBA00007749"/>
    </source>
</evidence>
<keyword evidence="3" id="KW-0479">Metal-binding</keyword>
<keyword evidence="8" id="KW-1185">Reference proteome</keyword>
<evidence type="ECO:0000313" key="8">
    <source>
        <dbReference type="Proteomes" id="UP001060261"/>
    </source>
</evidence>
<protein>
    <submittedName>
        <fullName evidence="7">MBL fold metallo-hydrolase</fullName>
    </submittedName>
</protein>
<sequence length="286" mass="30824">MNVQVIPLAAGECLNIAALTERGAAWRIRAYPAGFALLLHPAQGAVLFDTGYSPRVQTLMRRWPGLLYGLVTPVRLHSSQTALARLARLGITTSDVRHLIVSHLHADHVGALRDFPAADIYLDAGAYPPLRGLRGLRAVRRAFLPELLPPDFEARSRALTFESAPPAFAPFETVADVFGDGSMYALPVPGHAPGMIALVVRTQDNAALDGDGSGLTLLASDAAWSAKAARSGEQGHPLSNLLFWDVKQGQRSREQLRDWLAAHPRTRVIVSHDAPEPEPAAPEPDA</sequence>
<gene>
    <name evidence="7" type="ORF">N0D28_12130</name>
</gene>
<comment type="similarity">
    <text evidence="2">Belongs to the metallo-beta-lactamase superfamily.</text>
</comment>
<evidence type="ECO:0000259" key="6">
    <source>
        <dbReference type="SMART" id="SM00849"/>
    </source>
</evidence>
<dbReference type="SMART" id="SM00849">
    <property type="entry name" value="Lactamase_B"/>
    <property type="match status" value="1"/>
</dbReference>
<dbReference type="PANTHER" id="PTHR42978">
    <property type="entry name" value="QUORUM-QUENCHING LACTONASE YTNP-RELATED-RELATED"/>
    <property type="match status" value="1"/>
</dbReference>
<evidence type="ECO:0000256" key="3">
    <source>
        <dbReference type="ARBA" id="ARBA00022723"/>
    </source>
</evidence>
<dbReference type="InterPro" id="IPR036866">
    <property type="entry name" value="RibonucZ/Hydroxyglut_hydro"/>
</dbReference>
<reference evidence="7" key="1">
    <citation type="submission" date="2022-09" db="EMBL/GenBank/DDBJ databases">
        <title>genome sequence of Deinococcus rubellus.</title>
        <authorList>
            <person name="Srinivasan S."/>
        </authorList>
    </citation>
    <scope>NUCLEOTIDE SEQUENCE</scope>
    <source>
        <strain evidence="7">Ant6</strain>
    </source>
</reference>
<feature type="domain" description="Metallo-beta-lactamase" evidence="6">
    <location>
        <begin position="33"/>
        <end position="263"/>
    </location>
</feature>
<dbReference type="Proteomes" id="UP001060261">
    <property type="component" value="Chromosome"/>
</dbReference>